<dbReference type="EMBL" id="KR029588">
    <property type="protein sequence ID" value="AKH46994.1"/>
    <property type="molecule type" value="Genomic_DNA"/>
</dbReference>
<proteinExistence type="predicted"/>
<organism evidence="1">
    <name type="scientific">uncultured marine virus</name>
    <dbReference type="NCBI Taxonomy" id="186617"/>
    <lineage>
        <taxon>Viruses</taxon>
        <taxon>environmental samples</taxon>
    </lineage>
</organism>
<reference evidence="1" key="2">
    <citation type="submission" date="2015-03" db="EMBL/GenBank/DDBJ databases">
        <authorList>
            <person name="Chow C.-E.T."/>
            <person name="Winget D.M."/>
            <person name="White R.A.III."/>
            <person name="Hallam S.J."/>
            <person name="Suttle C.A."/>
        </authorList>
    </citation>
    <scope>NUCLEOTIDE SEQUENCE</scope>
    <source>
        <strain evidence="1">Anoxic2_4</strain>
    </source>
</reference>
<name>A0A0F7L361_9VIRU</name>
<protein>
    <submittedName>
        <fullName evidence="1">Uncharacterized protein</fullName>
    </submittedName>
</protein>
<reference evidence="1" key="1">
    <citation type="journal article" date="2015" name="Front. Microbiol.">
        <title>Combining genomic sequencing methods to explore viral diversity and reveal potential virus-host interactions.</title>
        <authorList>
            <person name="Chow C.E."/>
            <person name="Winget D.M."/>
            <person name="White R.A.III."/>
            <person name="Hallam S.J."/>
            <person name="Suttle C.A."/>
        </authorList>
    </citation>
    <scope>NUCLEOTIDE SEQUENCE</scope>
    <source>
        <strain evidence="1">Anoxic2_4</strain>
    </source>
</reference>
<evidence type="ECO:0000313" key="1">
    <source>
        <dbReference type="EMBL" id="AKH46994.1"/>
    </source>
</evidence>
<accession>A0A0F7L361</accession>
<sequence length="72" mass="8293">MGRKSKRDEELVMSVINKSWQLVYDILHKTGRSMQDKEMVAMEVMKRTAPKNITLAGDEEKPVAVLVKFLDK</sequence>